<organism evidence="6 7">
    <name type="scientific">Allofournierella massiliensis</name>
    <dbReference type="NCBI Taxonomy" id="1650663"/>
    <lineage>
        <taxon>Bacteria</taxon>
        <taxon>Bacillati</taxon>
        <taxon>Bacillota</taxon>
        <taxon>Clostridia</taxon>
        <taxon>Eubacteriales</taxon>
        <taxon>Oscillospiraceae</taxon>
        <taxon>Allofournierella</taxon>
    </lineage>
</organism>
<evidence type="ECO:0000256" key="5">
    <source>
        <dbReference type="SAM" id="SignalP"/>
    </source>
</evidence>
<dbReference type="PANTHER" id="PTHR42953:SF3">
    <property type="entry name" value="HIGH-AFFINITY ZINC UPTAKE SYSTEM PROTEIN ZNUA"/>
    <property type="match status" value="1"/>
</dbReference>
<dbReference type="Pfam" id="PF01297">
    <property type="entry name" value="ZnuA"/>
    <property type="match status" value="1"/>
</dbReference>
<dbReference type="InterPro" id="IPR050492">
    <property type="entry name" value="Bact_metal-bind_prot9"/>
</dbReference>
<feature type="region of interest" description="Disordered" evidence="4">
    <location>
        <begin position="134"/>
        <end position="164"/>
    </location>
</feature>
<evidence type="ECO:0000313" key="7">
    <source>
        <dbReference type="Proteomes" id="UP000295184"/>
    </source>
</evidence>
<name>A0A4R1QML3_9FIRM</name>
<accession>A0A4R1QML3</accession>
<keyword evidence="2" id="KW-0813">Transport</keyword>
<sequence length="345" mass="37928">MNRIISILLSLVIAAGFLTGCHPAAAPENDGKKLRIVTTIFPEYDWVRQILGDQADHVELTMLLDNGVDLHSFQPTADDMVTISGCDLFIYTGGESDAWVEDALSHATNPDLVAVNLMDLLGDQVKAEETVEGMQETAHLHSHEDEPHDEHTDEHDEHEHSEECTHAHNDEHIWLSLKHAVILCNAIADTLGQIDPDHRDAYAENASAYIQKLTELDGQYQAVVDSASNHTLLFADRFPFRYLMDDYGLSYYAAFSGCSAETEASFETVAFLAEKVDALSLPCVLTTETATHNIARTVVDNTTAKNQQILVLNSMQSVTADDVAAGASYLSIMEQNLETLKTALA</sequence>
<evidence type="ECO:0000256" key="1">
    <source>
        <dbReference type="ARBA" id="ARBA00011028"/>
    </source>
</evidence>
<dbReference type="InterPro" id="IPR006127">
    <property type="entry name" value="ZnuA-like"/>
</dbReference>
<reference evidence="6 7" key="1">
    <citation type="submission" date="2019-03" db="EMBL/GenBank/DDBJ databases">
        <title>Genomic Encyclopedia of Type Strains, Phase IV (KMG-IV): sequencing the most valuable type-strain genomes for metagenomic binning, comparative biology and taxonomic classification.</title>
        <authorList>
            <person name="Goeker M."/>
        </authorList>
    </citation>
    <scope>NUCLEOTIDE SEQUENCE [LARGE SCALE GENOMIC DNA]</scope>
    <source>
        <strain evidence="6 7">DSM 100451</strain>
    </source>
</reference>
<dbReference type="PANTHER" id="PTHR42953">
    <property type="entry name" value="HIGH-AFFINITY ZINC UPTAKE SYSTEM PROTEIN ZNUA-RELATED"/>
    <property type="match status" value="1"/>
</dbReference>
<comment type="caution">
    <text evidence="6">The sequence shown here is derived from an EMBL/GenBank/DDBJ whole genome shotgun (WGS) entry which is preliminary data.</text>
</comment>
<evidence type="ECO:0000256" key="2">
    <source>
        <dbReference type="ARBA" id="ARBA00022448"/>
    </source>
</evidence>
<dbReference type="OrthoDB" id="9810636at2"/>
<feature type="signal peptide" evidence="5">
    <location>
        <begin position="1"/>
        <end position="26"/>
    </location>
</feature>
<evidence type="ECO:0000313" key="6">
    <source>
        <dbReference type="EMBL" id="TCL54916.1"/>
    </source>
</evidence>
<dbReference type="STRING" id="1650663.GCA_001486665_01987"/>
<dbReference type="AlphaFoldDB" id="A0A4R1QML3"/>
<evidence type="ECO:0000256" key="4">
    <source>
        <dbReference type="SAM" id="MobiDB-lite"/>
    </source>
</evidence>
<keyword evidence="3 5" id="KW-0732">Signal</keyword>
<proteinExistence type="inferred from homology"/>
<evidence type="ECO:0000256" key="3">
    <source>
        <dbReference type="ARBA" id="ARBA00022729"/>
    </source>
</evidence>
<dbReference type="Proteomes" id="UP000295184">
    <property type="component" value="Unassembled WGS sequence"/>
</dbReference>
<dbReference type="SUPFAM" id="SSF53807">
    <property type="entry name" value="Helical backbone' metal receptor"/>
    <property type="match status" value="1"/>
</dbReference>
<dbReference type="RefSeq" id="WP_058964378.1">
    <property type="nucleotide sequence ID" value="NZ_CABKVM010000017.1"/>
</dbReference>
<feature type="compositionally biased region" description="Basic and acidic residues" evidence="4">
    <location>
        <begin position="138"/>
        <end position="164"/>
    </location>
</feature>
<dbReference type="PROSITE" id="PS51257">
    <property type="entry name" value="PROKAR_LIPOPROTEIN"/>
    <property type="match status" value="1"/>
</dbReference>
<protein>
    <submittedName>
        <fullName evidence="6">Zinc transport system substrate-binding protein</fullName>
    </submittedName>
</protein>
<feature type="chain" id="PRO_5020395525" evidence="5">
    <location>
        <begin position="27"/>
        <end position="345"/>
    </location>
</feature>
<comment type="similarity">
    <text evidence="1">Belongs to the bacterial solute-binding protein 9 family.</text>
</comment>
<dbReference type="GO" id="GO:0046872">
    <property type="term" value="F:metal ion binding"/>
    <property type="evidence" value="ECO:0007669"/>
    <property type="project" value="InterPro"/>
</dbReference>
<dbReference type="EMBL" id="SLUM01000019">
    <property type="protein sequence ID" value="TCL54916.1"/>
    <property type="molecule type" value="Genomic_DNA"/>
</dbReference>
<dbReference type="Gene3D" id="3.40.50.1980">
    <property type="entry name" value="Nitrogenase molybdenum iron protein domain"/>
    <property type="match status" value="2"/>
</dbReference>
<dbReference type="GO" id="GO:0030001">
    <property type="term" value="P:metal ion transport"/>
    <property type="evidence" value="ECO:0007669"/>
    <property type="project" value="InterPro"/>
</dbReference>
<gene>
    <name evidence="6" type="ORF">EDD77_11940</name>
</gene>